<dbReference type="InterPro" id="IPR000863">
    <property type="entry name" value="Sulfotransferase_dom"/>
</dbReference>
<evidence type="ECO:0000256" key="1">
    <source>
        <dbReference type="ARBA" id="ARBA00022679"/>
    </source>
</evidence>
<keyword evidence="1 5" id="KW-0808">Transferase</keyword>
<name>A0A518ER82_9BACT</name>
<organism evidence="5 6">
    <name type="scientific">Saltatorellus ferox</name>
    <dbReference type="NCBI Taxonomy" id="2528018"/>
    <lineage>
        <taxon>Bacteria</taxon>
        <taxon>Pseudomonadati</taxon>
        <taxon>Planctomycetota</taxon>
        <taxon>Planctomycetia</taxon>
        <taxon>Planctomycetia incertae sedis</taxon>
        <taxon>Saltatorellus</taxon>
    </lineage>
</organism>
<dbReference type="EMBL" id="CP036434">
    <property type="protein sequence ID" value="QDV06545.1"/>
    <property type="molecule type" value="Genomic_DNA"/>
</dbReference>
<dbReference type="Gene3D" id="3.40.50.300">
    <property type="entry name" value="P-loop containing nucleotide triphosphate hydrolases"/>
    <property type="match status" value="1"/>
</dbReference>
<dbReference type="Proteomes" id="UP000320390">
    <property type="component" value="Chromosome"/>
</dbReference>
<sequence>MSDVAVREPGPEELSVKRSRGQVEPLGMIQQKRHFLMLLGAMKAGTSALFHGLAEHPRILGSLDKEPAYWNREAARGRGLEPYLACWDPGTKPGALWWMEASTDYAKVPVECSPAPRLRNLDAELRFLFVTRNPVERVRSNYEMALAHGWIKHPIHVELDPTTVWFSNYYQQLKPFVDCFGRDSIHVLSHEELMGDPAATLRDVCAFLDLDPEGIPSVLPRVNEAAEHRALWRQLALQRAQAAGQHPTEEVLQRELQRDITPGPEIVEHLHRELDHDLALFQDMFGLDPWTGRRTEPEAMTPVERRKPALPASASHGTVDRLEAILQSLRSAA</sequence>
<feature type="region of interest" description="Disordered" evidence="3">
    <location>
        <begin position="292"/>
        <end position="316"/>
    </location>
</feature>
<evidence type="ECO:0000259" key="4">
    <source>
        <dbReference type="Pfam" id="PF00685"/>
    </source>
</evidence>
<accession>A0A518ER82</accession>
<keyword evidence="6" id="KW-1185">Reference proteome</keyword>
<feature type="compositionally biased region" description="Basic and acidic residues" evidence="3">
    <location>
        <begin position="292"/>
        <end position="307"/>
    </location>
</feature>
<dbReference type="AlphaFoldDB" id="A0A518ER82"/>
<evidence type="ECO:0000256" key="3">
    <source>
        <dbReference type="SAM" id="MobiDB-lite"/>
    </source>
</evidence>
<dbReference type="SUPFAM" id="SSF52540">
    <property type="entry name" value="P-loop containing nucleoside triphosphate hydrolases"/>
    <property type="match status" value="1"/>
</dbReference>
<protein>
    <submittedName>
        <fullName evidence="5">Sulfotransferase domain protein</fullName>
    </submittedName>
</protein>
<evidence type="ECO:0000313" key="6">
    <source>
        <dbReference type="Proteomes" id="UP000320390"/>
    </source>
</evidence>
<keyword evidence="2" id="KW-0325">Glycoprotein</keyword>
<dbReference type="InterPro" id="IPR027417">
    <property type="entry name" value="P-loop_NTPase"/>
</dbReference>
<feature type="domain" description="Sulfotransferase" evidence="4">
    <location>
        <begin position="36"/>
        <end position="212"/>
    </location>
</feature>
<reference evidence="5 6" key="1">
    <citation type="submission" date="2019-02" db="EMBL/GenBank/DDBJ databases">
        <title>Deep-cultivation of Planctomycetes and their phenomic and genomic characterization uncovers novel biology.</title>
        <authorList>
            <person name="Wiegand S."/>
            <person name="Jogler M."/>
            <person name="Boedeker C."/>
            <person name="Pinto D."/>
            <person name="Vollmers J."/>
            <person name="Rivas-Marin E."/>
            <person name="Kohn T."/>
            <person name="Peeters S.H."/>
            <person name="Heuer A."/>
            <person name="Rast P."/>
            <person name="Oberbeckmann S."/>
            <person name="Bunk B."/>
            <person name="Jeske O."/>
            <person name="Meyerdierks A."/>
            <person name="Storesund J.E."/>
            <person name="Kallscheuer N."/>
            <person name="Luecker S."/>
            <person name="Lage O.M."/>
            <person name="Pohl T."/>
            <person name="Merkel B.J."/>
            <person name="Hornburger P."/>
            <person name="Mueller R.-W."/>
            <person name="Bruemmer F."/>
            <person name="Labrenz M."/>
            <person name="Spormann A.M."/>
            <person name="Op den Camp H."/>
            <person name="Overmann J."/>
            <person name="Amann R."/>
            <person name="Jetten M.S.M."/>
            <person name="Mascher T."/>
            <person name="Medema M.H."/>
            <person name="Devos D.P."/>
            <person name="Kaster A.-K."/>
            <person name="Ovreas L."/>
            <person name="Rohde M."/>
            <person name="Galperin M.Y."/>
            <person name="Jogler C."/>
        </authorList>
    </citation>
    <scope>NUCLEOTIDE SEQUENCE [LARGE SCALE GENOMIC DNA]</scope>
    <source>
        <strain evidence="5 6">Poly30</strain>
    </source>
</reference>
<dbReference type="PANTHER" id="PTHR10605">
    <property type="entry name" value="HEPARAN SULFATE SULFOTRANSFERASE"/>
    <property type="match status" value="1"/>
</dbReference>
<dbReference type="PANTHER" id="PTHR10605:SF56">
    <property type="entry name" value="BIFUNCTIONAL HEPARAN SULFATE N-DEACETYLASE_N-SULFOTRANSFERASE"/>
    <property type="match status" value="1"/>
</dbReference>
<dbReference type="GO" id="GO:0008146">
    <property type="term" value="F:sulfotransferase activity"/>
    <property type="evidence" value="ECO:0007669"/>
    <property type="project" value="InterPro"/>
</dbReference>
<dbReference type="OrthoDB" id="9797480at2"/>
<evidence type="ECO:0000256" key="2">
    <source>
        <dbReference type="ARBA" id="ARBA00023180"/>
    </source>
</evidence>
<proteinExistence type="predicted"/>
<evidence type="ECO:0000313" key="5">
    <source>
        <dbReference type="EMBL" id="QDV06545.1"/>
    </source>
</evidence>
<gene>
    <name evidence="5" type="ORF">Poly30_20550</name>
</gene>
<dbReference type="Pfam" id="PF00685">
    <property type="entry name" value="Sulfotransfer_1"/>
    <property type="match status" value="1"/>
</dbReference>
<dbReference type="InterPro" id="IPR037359">
    <property type="entry name" value="NST/OST"/>
</dbReference>